<gene>
    <name evidence="1" type="ORF">PBOR_32990</name>
</gene>
<keyword evidence="2" id="KW-1185">Reference proteome</keyword>
<reference evidence="1" key="1">
    <citation type="submission" date="2014-08" db="EMBL/GenBank/DDBJ databases">
        <title>Comparative genomics of the Paenibacillus odorifer group.</title>
        <authorList>
            <person name="den Bakker H.C."/>
            <person name="Tsai Y.-C.Y.-C."/>
            <person name="Martin N."/>
            <person name="Korlach J."/>
            <person name="Wiedmann M."/>
        </authorList>
    </citation>
    <scope>NUCLEOTIDE SEQUENCE [LARGE SCALE GENOMIC DNA]</scope>
    <source>
        <strain evidence="1">DSM 13188</strain>
    </source>
</reference>
<dbReference type="KEGG" id="pbd:PBOR_32990"/>
<evidence type="ECO:0000313" key="2">
    <source>
        <dbReference type="Proteomes" id="UP000029518"/>
    </source>
</evidence>
<proteinExistence type="predicted"/>
<organism evidence="1 2">
    <name type="scientific">Paenibacillus borealis</name>
    <dbReference type="NCBI Taxonomy" id="160799"/>
    <lineage>
        <taxon>Bacteria</taxon>
        <taxon>Bacillati</taxon>
        <taxon>Bacillota</taxon>
        <taxon>Bacilli</taxon>
        <taxon>Bacillales</taxon>
        <taxon>Paenibacillaceae</taxon>
        <taxon>Paenibacillus</taxon>
    </lineage>
</organism>
<protein>
    <recommendedName>
        <fullName evidence="3">DUF1573 domain-containing protein</fullName>
    </recommendedName>
</protein>
<dbReference type="EMBL" id="CP009285">
    <property type="protein sequence ID" value="AIQ61181.1"/>
    <property type="molecule type" value="Genomic_DNA"/>
</dbReference>
<name>A0A089LI15_PAEBO</name>
<evidence type="ECO:0000313" key="1">
    <source>
        <dbReference type="EMBL" id="AIQ61181.1"/>
    </source>
</evidence>
<dbReference type="AlphaFoldDB" id="A0A089LI15"/>
<dbReference type="Proteomes" id="UP000029518">
    <property type="component" value="Chromosome"/>
</dbReference>
<sequence length="131" mass="14330">MSAPSLQAFQDQVSELLLRHRSLLDVMSKNGQSSASVNRAVVKSITECGCIQLHATKQVFEPALGLEQAKELAGTHLEGELCENCREVIASELGRELFYMSALCNLLDINMDEVVSKESQKCATLGLFNLS</sequence>
<dbReference type="HOGENOM" id="CLU_1924187_0_0_9"/>
<accession>A0A089LI15</accession>
<dbReference type="OrthoDB" id="2988649at2"/>
<evidence type="ECO:0008006" key="3">
    <source>
        <dbReference type="Google" id="ProtNLM"/>
    </source>
</evidence>
<dbReference type="RefSeq" id="WP_039298549.1">
    <property type="nucleotide sequence ID" value="NZ_CP009285.1"/>
</dbReference>